<dbReference type="PANTHER" id="PTHR30055:SF240">
    <property type="entry name" value="HTH-TYPE TRANSCRIPTIONAL REGULATOR ACRR"/>
    <property type="match status" value="1"/>
</dbReference>
<evidence type="ECO:0000256" key="2">
    <source>
        <dbReference type="ARBA" id="ARBA00023015"/>
    </source>
</evidence>
<feature type="DNA-binding region" description="H-T-H motif" evidence="5">
    <location>
        <begin position="33"/>
        <end position="52"/>
    </location>
</feature>
<dbReference type="GO" id="GO:0003700">
    <property type="term" value="F:DNA-binding transcription factor activity"/>
    <property type="evidence" value="ECO:0007669"/>
    <property type="project" value="TreeGrafter"/>
</dbReference>
<dbReference type="Pfam" id="PF08361">
    <property type="entry name" value="TetR_C_2"/>
    <property type="match status" value="1"/>
</dbReference>
<dbReference type="PROSITE" id="PS50977">
    <property type="entry name" value="HTH_TETR_2"/>
    <property type="match status" value="1"/>
</dbReference>
<keyword evidence="4" id="KW-0804">Transcription</keyword>
<evidence type="ECO:0000256" key="5">
    <source>
        <dbReference type="PROSITE-ProRule" id="PRU00335"/>
    </source>
</evidence>
<dbReference type="InterPro" id="IPR036271">
    <property type="entry name" value="Tet_transcr_reg_TetR-rel_C_sf"/>
</dbReference>
<dbReference type="InterPro" id="IPR023772">
    <property type="entry name" value="DNA-bd_HTH_TetR-type_CS"/>
</dbReference>
<dbReference type="AlphaFoldDB" id="A0A5C6TZI6"/>
<dbReference type="Gene3D" id="1.10.357.10">
    <property type="entry name" value="Tetracycline Repressor, domain 2"/>
    <property type="match status" value="1"/>
</dbReference>
<dbReference type="PRINTS" id="PR00455">
    <property type="entry name" value="HTHTETR"/>
</dbReference>
<dbReference type="PROSITE" id="PS01081">
    <property type="entry name" value="HTH_TETR_1"/>
    <property type="match status" value="1"/>
</dbReference>
<dbReference type="InterPro" id="IPR009057">
    <property type="entry name" value="Homeodomain-like_sf"/>
</dbReference>
<feature type="domain" description="HTH tetR-type" evidence="6">
    <location>
        <begin position="10"/>
        <end position="70"/>
    </location>
</feature>
<dbReference type="PANTHER" id="PTHR30055">
    <property type="entry name" value="HTH-TYPE TRANSCRIPTIONAL REGULATOR RUTR"/>
    <property type="match status" value="1"/>
</dbReference>
<comment type="caution">
    <text evidence="7">The sequence shown here is derived from an EMBL/GenBank/DDBJ whole genome shotgun (WGS) entry which is preliminary data.</text>
</comment>
<gene>
    <name evidence="7" type="ORF">FSC37_00640</name>
</gene>
<dbReference type="SUPFAM" id="SSF48498">
    <property type="entry name" value="Tetracyclin repressor-like, C-terminal domain"/>
    <property type="match status" value="1"/>
</dbReference>
<keyword evidence="2" id="KW-0805">Transcription regulation</keyword>
<dbReference type="SUPFAM" id="SSF46689">
    <property type="entry name" value="Homeodomain-like"/>
    <property type="match status" value="1"/>
</dbReference>
<dbReference type="InterPro" id="IPR050109">
    <property type="entry name" value="HTH-type_TetR-like_transc_reg"/>
</dbReference>
<evidence type="ECO:0000256" key="3">
    <source>
        <dbReference type="ARBA" id="ARBA00023125"/>
    </source>
</evidence>
<protein>
    <submittedName>
        <fullName evidence="7">TetR family transcriptional regulator</fullName>
    </submittedName>
</protein>
<dbReference type="InterPro" id="IPR001647">
    <property type="entry name" value="HTH_TetR"/>
</dbReference>
<evidence type="ECO:0000256" key="1">
    <source>
        <dbReference type="ARBA" id="ARBA00022491"/>
    </source>
</evidence>
<sequence length="207" mass="23298">MARRTKEDAQRTRDRILDMAEREFQRRGVSRTSLEQIATAAGVTRGAIYWHFRNKSDLFNAMMNRVTLPLEAEILRSGERTLDDPVAQIRGSYLAALRATVNDPKARRLFEVALFKVEHGNGLRGVRERRLSGLRNRVANVERGFRRAARLGLLHSALPPRAAAMAMESLVDGLITNWLLEPVSFDLVRVGEQAIDAYLRGLCADTA</sequence>
<dbReference type="GO" id="GO:0000976">
    <property type="term" value="F:transcription cis-regulatory region binding"/>
    <property type="evidence" value="ECO:0007669"/>
    <property type="project" value="TreeGrafter"/>
</dbReference>
<evidence type="ECO:0000313" key="8">
    <source>
        <dbReference type="Proteomes" id="UP000321832"/>
    </source>
</evidence>
<keyword evidence="3 5" id="KW-0238">DNA-binding</keyword>
<dbReference type="Proteomes" id="UP000321832">
    <property type="component" value="Unassembled WGS sequence"/>
</dbReference>
<keyword evidence="1" id="KW-0678">Repressor</keyword>
<name>A0A5C6TZI6_9BURK</name>
<proteinExistence type="predicted"/>
<evidence type="ECO:0000313" key="7">
    <source>
        <dbReference type="EMBL" id="TXC65181.1"/>
    </source>
</evidence>
<evidence type="ECO:0000256" key="4">
    <source>
        <dbReference type="ARBA" id="ARBA00023163"/>
    </source>
</evidence>
<dbReference type="EMBL" id="VOPW01000001">
    <property type="protein sequence ID" value="TXC65181.1"/>
    <property type="molecule type" value="Genomic_DNA"/>
</dbReference>
<reference evidence="7 8" key="1">
    <citation type="submission" date="2019-08" db="EMBL/GenBank/DDBJ databases">
        <authorList>
            <person name="Khan S.A."/>
            <person name="Jeon C.O."/>
            <person name="Jeong S.E."/>
        </authorList>
    </citation>
    <scope>NUCLEOTIDE SEQUENCE [LARGE SCALE GENOMIC DNA]</scope>
    <source>
        <strain evidence="8">IMCC1728</strain>
    </source>
</reference>
<dbReference type="InterPro" id="IPR013572">
    <property type="entry name" value="Tscrpt_reg_MAATS_C"/>
</dbReference>
<dbReference type="Pfam" id="PF00440">
    <property type="entry name" value="TetR_N"/>
    <property type="match status" value="1"/>
</dbReference>
<evidence type="ECO:0000259" key="6">
    <source>
        <dbReference type="PROSITE" id="PS50977"/>
    </source>
</evidence>
<organism evidence="7 8">
    <name type="scientific">Piscinibacter aquaticus</name>
    <dbReference type="NCBI Taxonomy" id="392597"/>
    <lineage>
        <taxon>Bacteria</taxon>
        <taxon>Pseudomonadati</taxon>
        <taxon>Pseudomonadota</taxon>
        <taxon>Betaproteobacteria</taxon>
        <taxon>Burkholderiales</taxon>
        <taxon>Sphaerotilaceae</taxon>
        <taxon>Piscinibacter</taxon>
    </lineage>
</organism>
<keyword evidence="8" id="KW-1185">Reference proteome</keyword>
<accession>A0A5C6TZI6</accession>